<dbReference type="PANTHER" id="PTHR24031">
    <property type="entry name" value="RNA HELICASE"/>
    <property type="match status" value="1"/>
</dbReference>
<evidence type="ECO:0000259" key="9">
    <source>
        <dbReference type="PROSITE" id="PS51192"/>
    </source>
</evidence>
<name>A0ABR3PJG9_9PEZI</name>
<evidence type="ECO:0000256" key="2">
    <source>
        <dbReference type="ARBA" id="ARBA00022801"/>
    </source>
</evidence>
<evidence type="ECO:0000313" key="11">
    <source>
        <dbReference type="EMBL" id="KAL1306285.1"/>
    </source>
</evidence>
<dbReference type="RefSeq" id="XP_069202558.1">
    <property type="nucleotide sequence ID" value="XM_069344004.1"/>
</dbReference>
<dbReference type="InterPro" id="IPR000629">
    <property type="entry name" value="RNA-helicase_DEAD-box_CS"/>
</dbReference>
<evidence type="ECO:0000256" key="1">
    <source>
        <dbReference type="ARBA" id="ARBA00022741"/>
    </source>
</evidence>
<comment type="similarity">
    <text evidence="6">Belongs to the DEAD box helicase family.</text>
</comment>
<dbReference type="SMART" id="SM00487">
    <property type="entry name" value="DEXDc"/>
    <property type="match status" value="1"/>
</dbReference>
<comment type="domain">
    <text evidence="7">The Q motif is unique to and characteristic of the DEAD box family of RNA helicases and controls ATP binding and hydrolysis.</text>
</comment>
<dbReference type="Proteomes" id="UP001562354">
    <property type="component" value="Unassembled WGS sequence"/>
</dbReference>
<dbReference type="PROSITE" id="PS51192">
    <property type="entry name" value="HELICASE_ATP_BIND_1"/>
    <property type="match status" value="1"/>
</dbReference>
<gene>
    <name evidence="11" type="ORF">AAFC00_004371</name>
</gene>
<evidence type="ECO:0000256" key="4">
    <source>
        <dbReference type="ARBA" id="ARBA00022840"/>
    </source>
</evidence>
<dbReference type="InterPro" id="IPR027417">
    <property type="entry name" value="P-loop_NTPase"/>
</dbReference>
<feature type="compositionally biased region" description="Basic and acidic residues" evidence="8">
    <location>
        <begin position="665"/>
        <end position="675"/>
    </location>
</feature>
<evidence type="ECO:0000256" key="6">
    <source>
        <dbReference type="RuleBase" id="RU000492"/>
    </source>
</evidence>
<dbReference type="Pfam" id="PF00271">
    <property type="entry name" value="Helicase_C"/>
    <property type="match status" value="1"/>
</dbReference>
<keyword evidence="12" id="KW-1185">Reference proteome</keyword>
<comment type="catalytic activity">
    <reaction evidence="7">
        <text>ATP + H2O = ADP + phosphate + H(+)</text>
        <dbReference type="Rhea" id="RHEA:13065"/>
        <dbReference type="ChEBI" id="CHEBI:15377"/>
        <dbReference type="ChEBI" id="CHEBI:15378"/>
        <dbReference type="ChEBI" id="CHEBI:30616"/>
        <dbReference type="ChEBI" id="CHEBI:43474"/>
        <dbReference type="ChEBI" id="CHEBI:456216"/>
        <dbReference type="EC" id="3.6.4.13"/>
    </reaction>
</comment>
<dbReference type="Gene3D" id="3.40.50.300">
    <property type="entry name" value="P-loop containing nucleotide triphosphate hydrolases"/>
    <property type="match status" value="2"/>
</dbReference>
<dbReference type="EC" id="3.6.4.13" evidence="7"/>
<dbReference type="InterPro" id="IPR011545">
    <property type="entry name" value="DEAD/DEAH_box_helicase_dom"/>
</dbReference>
<evidence type="ECO:0000259" key="10">
    <source>
        <dbReference type="PROSITE" id="PS51194"/>
    </source>
</evidence>
<accession>A0ABR3PJG9</accession>
<comment type="function">
    <text evidence="7">RNA helicase.</text>
</comment>
<feature type="region of interest" description="Disordered" evidence="8">
    <location>
        <begin position="623"/>
        <end position="752"/>
    </location>
</feature>
<proteinExistence type="inferred from homology"/>
<dbReference type="CDD" id="cd18787">
    <property type="entry name" value="SF2_C_DEAD"/>
    <property type="match status" value="1"/>
</dbReference>
<feature type="domain" description="Helicase ATP-binding" evidence="9">
    <location>
        <begin position="124"/>
        <end position="318"/>
    </location>
</feature>
<dbReference type="EMBL" id="JBFMKM010000005">
    <property type="protein sequence ID" value="KAL1306285.1"/>
    <property type="molecule type" value="Genomic_DNA"/>
</dbReference>
<dbReference type="PROSITE" id="PS00039">
    <property type="entry name" value="DEAD_ATP_HELICASE"/>
    <property type="match status" value="1"/>
</dbReference>
<organism evidence="11 12">
    <name type="scientific">Neodothiora populina</name>
    <dbReference type="NCBI Taxonomy" id="2781224"/>
    <lineage>
        <taxon>Eukaryota</taxon>
        <taxon>Fungi</taxon>
        <taxon>Dikarya</taxon>
        <taxon>Ascomycota</taxon>
        <taxon>Pezizomycotina</taxon>
        <taxon>Dothideomycetes</taxon>
        <taxon>Dothideomycetidae</taxon>
        <taxon>Dothideales</taxon>
        <taxon>Dothioraceae</taxon>
        <taxon>Neodothiora</taxon>
    </lineage>
</organism>
<evidence type="ECO:0000256" key="7">
    <source>
        <dbReference type="RuleBase" id="RU365068"/>
    </source>
</evidence>
<feature type="domain" description="Helicase C-terminal" evidence="10">
    <location>
        <begin position="353"/>
        <end position="538"/>
    </location>
</feature>
<keyword evidence="1 6" id="KW-0547">Nucleotide-binding</keyword>
<dbReference type="CDD" id="cd17964">
    <property type="entry name" value="DEADc_MSS116"/>
    <property type="match status" value="1"/>
</dbReference>
<feature type="compositionally biased region" description="Basic and acidic residues" evidence="8">
    <location>
        <begin position="682"/>
        <end position="704"/>
    </location>
</feature>
<reference evidence="11 12" key="1">
    <citation type="submission" date="2024-07" db="EMBL/GenBank/DDBJ databases">
        <title>Draft sequence of the Neodothiora populina.</title>
        <authorList>
            <person name="Drown D.D."/>
            <person name="Schuette U.S."/>
            <person name="Buechlein A.B."/>
            <person name="Rusch D.R."/>
            <person name="Winton L.W."/>
            <person name="Adams G.A."/>
        </authorList>
    </citation>
    <scope>NUCLEOTIDE SEQUENCE [LARGE SCALE GENOMIC DNA]</scope>
    <source>
        <strain evidence="11 12">CPC 39397</strain>
    </source>
</reference>
<protein>
    <recommendedName>
        <fullName evidence="7">ATP-dependent RNA helicase</fullName>
        <ecNumber evidence="7">3.6.4.13</ecNumber>
    </recommendedName>
</protein>
<dbReference type="InterPro" id="IPR014001">
    <property type="entry name" value="Helicase_ATP-bd"/>
</dbReference>
<dbReference type="SMART" id="SM00490">
    <property type="entry name" value="HELICc"/>
    <property type="match status" value="1"/>
</dbReference>
<evidence type="ECO:0000256" key="8">
    <source>
        <dbReference type="SAM" id="MobiDB-lite"/>
    </source>
</evidence>
<keyword evidence="4 6" id="KW-0067">ATP-binding</keyword>
<dbReference type="SUPFAM" id="SSF52540">
    <property type="entry name" value="P-loop containing nucleoside triphosphate hydrolases"/>
    <property type="match status" value="2"/>
</dbReference>
<evidence type="ECO:0000313" key="12">
    <source>
        <dbReference type="Proteomes" id="UP001562354"/>
    </source>
</evidence>
<keyword evidence="3 6" id="KW-0347">Helicase</keyword>
<dbReference type="InterPro" id="IPR001650">
    <property type="entry name" value="Helicase_C-like"/>
</dbReference>
<sequence>MLSAFRRSTATLPRTAASAVHPRTITVGRNAAVNCTKSRSTTLLQQRLSTPSVIGARSFSQSSFFRDAGAAAVAANDDGVLPAKDVPLTTFAELGQRELVHPNVVRSLKRMGLDTMTEVQSATISQALQGSDLIAQAKTGTGKTLGFLIPVLQNMISQDPSLASRSNVRRQPRTTADDIRAIIISPTRELAEQIAVEARRLVDGTNVIVQTAVGGTQKSSALRAMQREGSHILVGTPGRIKDIFSDKYSGVSAPGLDALVFDEADRLLDQGFWPEIEEILELLPGPEQKDRQTLMFSATVPRDVVNLVKTALKPDFQFVKTVRDDEEPTHTRVPQKLVRVNGLENYAPALTEIITKEIQKTKDDPSVRPFKAIVYFNSTAEVTCMTSILRNLPTVESLDKAAAAPTEAVDSFSNRRFGGRSRHPFGSTRIFEIHAKLSQSQRTRAAENFRLCNSGILFSSDVTARGMDFPNVTHVIQIGIPGSKETYIHRIGRTARAGKEGEGWLLTANFESGELGRRLPDLPLKPLEPGVLTTADIDMTREAQIPASAATILRQVAEAVKLVAFEDKEKVYTAMLGVYQWFPRKQNLIAAMNDLSRFGFGMPDPPRIGPGLVQKLGLGRIAGINSRSGGGDFRRGSRDDRDSSDRDPFSDRGGRGGYNSSSGRGGREHFGERRRGGGGGGGRDDHVGGRDNRRGGSDFGDRRGGGSSGSRFGDRGGRGGEGRGRGGRDNGDEGGFSERRLSFGGGERRDRY</sequence>
<feature type="compositionally biased region" description="Basic and acidic residues" evidence="8">
    <location>
        <begin position="632"/>
        <end position="654"/>
    </location>
</feature>
<dbReference type="PROSITE" id="PS51194">
    <property type="entry name" value="HELICASE_CTER"/>
    <property type="match status" value="1"/>
</dbReference>
<dbReference type="GeneID" id="95978071"/>
<keyword evidence="2 6" id="KW-0378">Hydrolase</keyword>
<feature type="compositionally biased region" description="Basic and acidic residues" evidence="8">
    <location>
        <begin position="712"/>
        <end position="752"/>
    </location>
</feature>
<dbReference type="Pfam" id="PF00270">
    <property type="entry name" value="DEAD"/>
    <property type="match status" value="1"/>
</dbReference>
<evidence type="ECO:0000256" key="5">
    <source>
        <dbReference type="ARBA" id="ARBA00022884"/>
    </source>
</evidence>
<comment type="caution">
    <text evidence="11">The sequence shown here is derived from an EMBL/GenBank/DDBJ whole genome shotgun (WGS) entry which is preliminary data.</text>
</comment>
<evidence type="ECO:0000256" key="3">
    <source>
        <dbReference type="ARBA" id="ARBA00022806"/>
    </source>
</evidence>
<keyword evidence="5 7" id="KW-0694">RNA-binding</keyword>